<proteinExistence type="predicted"/>
<feature type="compositionally biased region" description="Low complexity" evidence="1">
    <location>
        <begin position="224"/>
        <end position="240"/>
    </location>
</feature>
<keyword evidence="2" id="KW-0472">Membrane</keyword>
<keyword evidence="4" id="KW-1185">Reference proteome</keyword>
<keyword evidence="2" id="KW-0812">Transmembrane</keyword>
<dbReference type="Pfam" id="PF03140">
    <property type="entry name" value="DUF247"/>
    <property type="match status" value="1"/>
</dbReference>
<dbReference type="Proteomes" id="UP000237105">
    <property type="component" value="Unassembled WGS sequence"/>
</dbReference>
<protein>
    <recommendedName>
        <fullName evidence="5">Transmembrane protein</fullName>
    </recommendedName>
</protein>
<feature type="transmembrane region" description="Helical" evidence="2">
    <location>
        <begin position="751"/>
        <end position="770"/>
    </location>
</feature>
<feature type="compositionally biased region" description="Polar residues" evidence="1">
    <location>
        <begin position="186"/>
        <end position="200"/>
    </location>
</feature>
<reference evidence="4" key="1">
    <citation type="submission" date="2016-06" db="EMBL/GenBank/DDBJ databases">
        <title>Parallel loss of symbiosis genes in relatives of nitrogen-fixing non-legume Parasponia.</title>
        <authorList>
            <person name="Van Velzen R."/>
            <person name="Holmer R."/>
            <person name="Bu F."/>
            <person name="Rutten L."/>
            <person name="Van Zeijl A."/>
            <person name="Liu W."/>
            <person name="Santuari L."/>
            <person name="Cao Q."/>
            <person name="Sharma T."/>
            <person name="Shen D."/>
            <person name="Roswanjaya Y."/>
            <person name="Wardhani T."/>
            <person name="Kalhor M.S."/>
            <person name="Jansen J."/>
            <person name="Van den Hoogen J."/>
            <person name="Gungor B."/>
            <person name="Hartog M."/>
            <person name="Hontelez J."/>
            <person name="Verver J."/>
            <person name="Yang W.-C."/>
            <person name="Schijlen E."/>
            <person name="Repin R."/>
            <person name="Schilthuizen M."/>
            <person name="Schranz E."/>
            <person name="Heidstra R."/>
            <person name="Miyata K."/>
            <person name="Fedorova E."/>
            <person name="Kohlen W."/>
            <person name="Bisseling T."/>
            <person name="Smit S."/>
            <person name="Geurts R."/>
        </authorList>
    </citation>
    <scope>NUCLEOTIDE SEQUENCE [LARGE SCALE GENOMIC DNA]</scope>
    <source>
        <strain evidence="4">cv. WU1-14</strain>
    </source>
</reference>
<sequence length="797" mass="89226">MENRTPDFMEVKQELPNHSADFSLAGSENKSQSTNRSSWCTHLESCGSIIAQDFEQEAPLWRFTCYGHWKHAPCDIVGDISYEELRAAAYDEKRSGLHSRLIVAREQNLLNSKMIEFLNLLTSHAVPPNPSPTPANQETLPAFLANRSNIPGTVPSVFSQTSQGSTPTSISGFGSENKFPEIGPNAFSQTAEGTSATPVISFSKPDTILPNRPPPPVPPPPNIASRQRVQVSRRTSSASRPNDLSSESQAWSLATRPNNIAARAKLFVHTITGIFNKDDPDIPISIFKVPNSLTQGSTEAYVPKLVGLGAIHHLKPELEQMQMYKVTEAKRIHKGFQGLDFYRLIEFLEEVVAPSVRASYNMYLDITDDVLACIMAIDGLFLFDLLCCYGIKKEALSNSSLLSQMVDSAGRRLAQETTLKEAMMLENQIPILVLKSILAIESSEFEIVSKLFPEILVGFCQFVSPFDIIDDYPPYKTLKHAHLLDLIYHLIMLKGSPEKNPEEEKEELRLLGELFEKANSKVQVPELQFQSFERGISETREKILERVINIAKDMAPLPLKKPIELVQGLRSLPWSELGSSVSSAVTTEPSEEETLIPRASELHKAGVIFIPDHITSINFDRNRVSFHLPLIKLNGNSEVVVRNLVAYEAMIKSETEPLILTRYVELMSGLIRTSEDVKVLKDHGIIKMESISGEQAAKVFNGMSKYLKSTNTKNIDKEIEGITRYYNSLWKVSARKFMNKGRWIAGSWCKVFAAVLLLLLMGFQAFCSVYECRRLSFKSYSSQGQQSLRVLSLRSYV</sequence>
<dbReference type="STRING" id="3476.A0A2P5CUR8"/>
<evidence type="ECO:0000256" key="1">
    <source>
        <dbReference type="SAM" id="MobiDB-lite"/>
    </source>
</evidence>
<dbReference type="PANTHER" id="PTHR31549:SF23">
    <property type="entry name" value="OS03G0591600 PROTEIN"/>
    <property type="match status" value="1"/>
</dbReference>
<evidence type="ECO:0000313" key="4">
    <source>
        <dbReference type="Proteomes" id="UP000237105"/>
    </source>
</evidence>
<feature type="compositionally biased region" description="Polar residues" evidence="1">
    <location>
        <begin position="156"/>
        <end position="174"/>
    </location>
</feature>
<feature type="compositionally biased region" description="Pro residues" evidence="1">
    <location>
        <begin position="211"/>
        <end position="222"/>
    </location>
</feature>
<accession>A0A2P5CUR8</accession>
<dbReference type="PANTHER" id="PTHR31549">
    <property type="entry name" value="PROTEIN, PUTATIVE (DUF247)-RELATED-RELATED"/>
    <property type="match status" value="1"/>
</dbReference>
<dbReference type="AlphaFoldDB" id="A0A2P5CUR8"/>
<name>A0A2P5CUR8_PARAD</name>
<gene>
    <name evidence="3" type="ORF">PanWU01x14_121860</name>
</gene>
<dbReference type="OrthoDB" id="1621957at2759"/>
<evidence type="ECO:0000256" key="2">
    <source>
        <dbReference type="SAM" id="Phobius"/>
    </source>
</evidence>
<dbReference type="EMBL" id="JXTB01000093">
    <property type="protein sequence ID" value="PON64711.1"/>
    <property type="molecule type" value="Genomic_DNA"/>
</dbReference>
<keyword evidence="2" id="KW-1133">Transmembrane helix</keyword>
<dbReference type="InterPro" id="IPR004158">
    <property type="entry name" value="DUF247_pln"/>
</dbReference>
<evidence type="ECO:0000313" key="3">
    <source>
        <dbReference type="EMBL" id="PON64711.1"/>
    </source>
</evidence>
<evidence type="ECO:0008006" key="5">
    <source>
        <dbReference type="Google" id="ProtNLM"/>
    </source>
</evidence>
<feature type="region of interest" description="Disordered" evidence="1">
    <location>
        <begin position="156"/>
        <end position="250"/>
    </location>
</feature>
<organism evidence="3 4">
    <name type="scientific">Parasponia andersonii</name>
    <name type="common">Sponia andersonii</name>
    <dbReference type="NCBI Taxonomy" id="3476"/>
    <lineage>
        <taxon>Eukaryota</taxon>
        <taxon>Viridiplantae</taxon>
        <taxon>Streptophyta</taxon>
        <taxon>Embryophyta</taxon>
        <taxon>Tracheophyta</taxon>
        <taxon>Spermatophyta</taxon>
        <taxon>Magnoliopsida</taxon>
        <taxon>eudicotyledons</taxon>
        <taxon>Gunneridae</taxon>
        <taxon>Pentapetalae</taxon>
        <taxon>rosids</taxon>
        <taxon>fabids</taxon>
        <taxon>Rosales</taxon>
        <taxon>Cannabaceae</taxon>
        <taxon>Parasponia</taxon>
    </lineage>
</organism>
<comment type="caution">
    <text evidence="3">The sequence shown here is derived from an EMBL/GenBank/DDBJ whole genome shotgun (WGS) entry which is preliminary data.</text>
</comment>